<dbReference type="InterPro" id="IPR042103">
    <property type="entry name" value="SerRS_1_N_sf"/>
</dbReference>
<dbReference type="InterPro" id="IPR006195">
    <property type="entry name" value="aa-tRNA-synth_II"/>
</dbReference>
<dbReference type="InterPro" id="IPR015866">
    <property type="entry name" value="Ser-tRNA-synth_1_N"/>
</dbReference>
<dbReference type="Pfam" id="PF00587">
    <property type="entry name" value="tRNA-synt_2b"/>
    <property type="match status" value="1"/>
</dbReference>
<evidence type="ECO:0000313" key="11">
    <source>
        <dbReference type="EMBL" id="MBI2097149.1"/>
    </source>
</evidence>
<proteinExistence type="inferred from homology"/>
<keyword evidence="2 6" id="KW-0547">Nucleotide-binding</keyword>
<comment type="subcellular location">
    <subcellularLocation>
        <location evidence="6">Cytoplasm</location>
    </subcellularLocation>
</comment>
<feature type="binding site" evidence="8">
    <location>
        <begin position="275"/>
        <end position="278"/>
    </location>
    <ligand>
        <name>ATP</name>
        <dbReference type="ChEBI" id="CHEBI:30616"/>
    </ligand>
</feature>
<organism evidence="11 12">
    <name type="scientific">Candidatus Sungiibacteriota bacterium</name>
    <dbReference type="NCBI Taxonomy" id="2750080"/>
    <lineage>
        <taxon>Bacteria</taxon>
        <taxon>Candidatus Sungiibacteriota</taxon>
    </lineage>
</organism>
<dbReference type="AlphaFoldDB" id="A0A931WNB8"/>
<comment type="pathway">
    <text evidence="6">Aminoacyl-tRNA biosynthesis; selenocysteinyl-tRNA(Sec) biosynthesis; L-seryl-tRNA(Sec) from L-serine and tRNA(Sec): step 1/1.</text>
</comment>
<keyword evidence="9" id="KW-0175">Coiled coil</keyword>
<dbReference type="Proteomes" id="UP000724148">
    <property type="component" value="Unassembled WGS sequence"/>
</dbReference>
<feature type="domain" description="Aminoacyl-transfer RNA synthetases class-II family profile" evidence="10">
    <location>
        <begin position="136"/>
        <end position="406"/>
    </location>
</feature>
<evidence type="ECO:0000259" key="10">
    <source>
        <dbReference type="PROSITE" id="PS50862"/>
    </source>
</evidence>
<sequence>MIDIELIRKNPELVKDALKKRGADVGVDYIREVDTKRLAALRELEKMRAEQNEMSAEYSKAGEARRTLLVINSKELKDKIGHKEFELKTLEDEVSELLKQIPNLPLPEVPPGVSEKDNVVLHEVGDKPDFEFEPLNHVALGTSLDILDFESGAKVSGSGFYYLKNEGVLLELALVQYALDILRQRGFVIWLTPDLAREQFYVGTGYLPRGPEAQTYEVKDSDLGLIATSEVTLAGIHAGEILEEKDLPLRYAGYSHCFRQEAGSYGKYSRGLYRVHQFSKVEMFVYARPEDSAAMHEKLLSVEETLWQGLKIPYRVVGMCAGDLGTQAARKIDLEAWMPGRGDWGEVTSASNTTDYQSRNLGIRYRRENGENGFVHTLNGTAIATSRAIIAILENYQEADGSVRIPEALRPYMLGVYELRRHS</sequence>
<dbReference type="GO" id="GO:0006434">
    <property type="term" value="P:seryl-tRNA aminoacylation"/>
    <property type="evidence" value="ECO:0007669"/>
    <property type="project" value="UniProtKB-UniRule"/>
</dbReference>
<keyword evidence="5 6" id="KW-0030">Aminoacyl-tRNA synthetase</keyword>
<feature type="binding site" evidence="6 8">
    <location>
        <begin position="346"/>
        <end position="349"/>
    </location>
    <ligand>
        <name>ATP</name>
        <dbReference type="ChEBI" id="CHEBI:30616"/>
    </ligand>
</feature>
<comment type="catalytic activity">
    <reaction evidence="6">
        <text>tRNA(Sec) + L-serine + ATP = L-seryl-tRNA(Sec) + AMP + diphosphate + H(+)</text>
        <dbReference type="Rhea" id="RHEA:42580"/>
        <dbReference type="Rhea" id="RHEA-COMP:9742"/>
        <dbReference type="Rhea" id="RHEA-COMP:10128"/>
        <dbReference type="ChEBI" id="CHEBI:15378"/>
        <dbReference type="ChEBI" id="CHEBI:30616"/>
        <dbReference type="ChEBI" id="CHEBI:33019"/>
        <dbReference type="ChEBI" id="CHEBI:33384"/>
        <dbReference type="ChEBI" id="CHEBI:78442"/>
        <dbReference type="ChEBI" id="CHEBI:78533"/>
        <dbReference type="ChEBI" id="CHEBI:456215"/>
        <dbReference type="EC" id="6.1.1.11"/>
    </reaction>
</comment>
<dbReference type="InterPro" id="IPR010978">
    <property type="entry name" value="tRNA-bd_arm"/>
</dbReference>
<feature type="binding site" evidence="7">
    <location>
        <position position="259"/>
    </location>
    <ligand>
        <name>L-serine</name>
        <dbReference type="ChEBI" id="CHEBI:33384"/>
    </ligand>
</feature>
<evidence type="ECO:0000256" key="7">
    <source>
        <dbReference type="PIRSR" id="PIRSR001529-1"/>
    </source>
</evidence>
<feature type="binding site" evidence="7">
    <location>
        <position position="379"/>
    </location>
    <ligand>
        <name>L-serine</name>
        <dbReference type="ChEBI" id="CHEBI:33384"/>
    </ligand>
</feature>
<comment type="subunit">
    <text evidence="6">Homodimer. The tRNA molecule binds across the dimer.</text>
</comment>
<dbReference type="InterPro" id="IPR033729">
    <property type="entry name" value="SerRS_core"/>
</dbReference>
<feature type="binding site" evidence="6 7">
    <location>
        <position position="282"/>
    </location>
    <ligand>
        <name>L-serine</name>
        <dbReference type="ChEBI" id="CHEBI:33384"/>
    </ligand>
</feature>
<dbReference type="GO" id="GO:0004828">
    <property type="term" value="F:serine-tRNA ligase activity"/>
    <property type="evidence" value="ECO:0007669"/>
    <property type="project" value="UniProtKB-UniRule"/>
</dbReference>
<dbReference type="CDD" id="cd00770">
    <property type="entry name" value="SerRS_core"/>
    <property type="match status" value="1"/>
</dbReference>
<comment type="similarity">
    <text evidence="6">Belongs to the class-II aminoacyl-tRNA synthetase family. Type-1 seryl-tRNA synthetase subfamily.</text>
</comment>
<keyword evidence="6" id="KW-0963">Cytoplasm</keyword>
<dbReference type="GO" id="GO:0016260">
    <property type="term" value="P:selenocysteine biosynthetic process"/>
    <property type="evidence" value="ECO:0007669"/>
    <property type="project" value="UniProtKB-UniRule"/>
</dbReference>
<dbReference type="PROSITE" id="PS50862">
    <property type="entry name" value="AA_TRNA_LIGASE_II"/>
    <property type="match status" value="1"/>
</dbReference>
<comment type="domain">
    <text evidence="6">Consists of two distinct domains, a catalytic core and a N-terminal extension that is involved in tRNA binding.</text>
</comment>
<feature type="coiled-coil region" evidence="9">
    <location>
        <begin position="30"/>
        <end position="100"/>
    </location>
</feature>
<feature type="binding site" evidence="6 8">
    <location>
        <begin position="259"/>
        <end position="261"/>
    </location>
    <ligand>
        <name>ATP</name>
        <dbReference type="ChEBI" id="CHEBI:30616"/>
    </ligand>
</feature>
<evidence type="ECO:0000313" key="12">
    <source>
        <dbReference type="Proteomes" id="UP000724148"/>
    </source>
</evidence>
<comment type="catalytic activity">
    <reaction evidence="6">
        <text>tRNA(Ser) + L-serine + ATP = L-seryl-tRNA(Ser) + AMP + diphosphate + H(+)</text>
        <dbReference type="Rhea" id="RHEA:12292"/>
        <dbReference type="Rhea" id="RHEA-COMP:9669"/>
        <dbReference type="Rhea" id="RHEA-COMP:9703"/>
        <dbReference type="ChEBI" id="CHEBI:15378"/>
        <dbReference type="ChEBI" id="CHEBI:30616"/>
        <dbReference type="ChEBI" id="CHEBI:33019"/>
        <dbReference type="ChEBI" id="CHEBI:33384"/>
        <dbReference type="ChEBI" id="CHEBI:78442"/>
        <dbReference type="ChEBI" id="CHEBI:78533"/>
        <dbReference type="ChEBI" id="CHEBI:456215"/>
        <dbReference type="EC" id="6.1.1.11"/>
    </reaction>
</comment>
<dbReference type="GO" id="GO:0005737">
    <property type="term" value="C:cytoplasm"/>
    <property type="evidence" value="ECO:0007669"/>
    <property type="project" value="UniProtKB-SubCell"/>
</dbReference>
<feature type="site" description="Important for serine binding" evidence="7">
    <location>
        <position position="381"/>
    </location>
</feature>
<evidence type="ECO:0000256" key="4">
    <source>
        <dbReference type="ARBA" id="ARBA00022917"/>
    </source>
</evidence>
<dbReference type="Gene3D" id="3.30.930.10">
    <property type="entry name" value="Bira Bifunctional Protein, Domain 2"/>
    <property type="match status" value="1"/>
</dbReference>
<name>A0A931WNB8_9BACT</name>
<dbReference type="SUPFAM" id="SSF55681">
    <property type="entry name" value="Class II aaRS and biotin synthetases"/>
    <property type="match status" value="1"/>
</dbReference>
<keyword evidence="1 6" id="KW-0436">Ligase</keyword>
<feature type="binding site" evidence="7">
    <location>
        <position position="228"/>
    </location>
    <ligand>
        <name>L-serine</name>
        <dbReference type="ChEBI" id="CHEBI:33384"/>
    </ligand>
</feature>
<dbReference type="HAMAP" id="MF_00176">
    <property type="entry name" value="Ser_tRNA_synth_type1"/>
    <property type="match status" value="1"/>
</dbReference>
<evidence type="ECO:0000256" key="1">
    <source>
        <dbReference type="ARBA" id="ARBA00022598"/>
    </source>
</evidence>
<dbReference type="EC" id="6.1.1.11" evidence="6"/>
<dbReference type="Pfam" id="PF02403">
    <property type="entry name" value="Seryl_tRNA_N"/>
    <property type="match status" value="1"/>
</dbReference>
<feature type="binding site" evidence="6">
    <location>
        <position position="275"/>
    </location>
    <ligand>
        <name>ATP</name>
        <dbReference type="ChEBI" id="CHEBI:30616"/>
    </ligand>
</feature>
<reference evidence="11" key="1">
    <citation type="submission" date="2020-07" db="EMBL/GenBank/DDBJ databases">
        <title>Huge and variable diversity of episymbiotic CPR bacteria and DPANN archaea in groundwater ecosystems.</title>
        <authorList>
            <person name="He C.Y."/>
            <person name="Keren R."/>
            <person name="Whittaker M."/>
            <person name="Farag I.F."/>
            <person name="Doudna J."/>
            <person name="Cate J.H.D."/>
            <person name="Banfield J.F."/>
        </authorList>
    </citation>
    <scope>NUCLEOTIDE SEQUENCE</scope>
    <source>
        <strain evidence="11">NC_groundwater_193_Ag_S-0.1um_51_7</strain>
    </source>
</reference>
<dbReference type="Gene3D" id="1.10.287.40">
    <property type="entry name" value="Serine-tRNA synthetase, tRNA binding domain"/>
    <property type="match status" value="1"/>
</dbReference>
<keyword evidence="3 6" id="KW-0067">ATP-binding</keyword>
<dbReference type="NCBIfam" id="TIGR00414">
    <property type="entry name" value="serS"/>
    <property type="match status" value="1"/>
</dbReference>
<keyword evidence="4 6" id="KW-0648">Protein biosynthesis</keyword>
<dbReference type="InterPro" id="IPR045864">
    <property type="entry name" value="aa-tRNA-synth_II/BPL/LPL"/>
</dbReference>
<evidence type="ECO:0000256" key="9">
    <source>
        <dbReference type="SAM" id="Coils"/>
    </source>
</evidence>
<dbReference type="InterPro" id="IPR002314">
    <property type="entry name" value="aa-tRNA-synt_IIb"/>
</dbReference>
<dbReference type="PRINTS" id="PR00981">
    <property type="entry name" value="TRNASYNTHSER"/>
</dbReference>
<feature type="binding site" evidence="6">
    <location>
        <position position="381"/>
    </location>
    <ligand>
        <name>L-serine</name>
        <dbReference type="ChEBI" id="CHEBI:33384"/>
    </ligand>
</feature>
<dbReference type="GO" id="GO:0005524">
    <property type="term" value="F:ATP binding"/>
    <property type="evidence" value="ECO:0007669"/>
    <property type="project" value="UniProtKB-UniRule"/>
</dbReference>
<gene>
    <name evidence="6 11" type="primary">serS</name>
    <name evidence="11" type="ORF">HYT40_03320</name>
</gene>
<evidence type="ECO:0000256" key="8">
    <source>
        <dbReference type="PIRSR" id="PIRSR001529-2"/>
    </source>
</evidence>
<comment type="caution">
    <text evidence="11">The sequence shown here is derived from an EMBL/GenBank/DDBJ whole genome shotgun (WGS) entry which is preliminary data.</text>
</comment>
<protein>
    <recommendedName>
        <fullName evidence="6">Serine--tRNA ligase</fullName>
        <ecNumber evidence="6">6.1.1.11</ecNumber>
    </recommendedName>
    <alternativeName>
        <fullName evidence="6">Seryl-tRNA synthetase</fullName>
        <shortName evidence="6">SerRS</shortName>
    </alternativeName>
    <alternativeName>
        <fullName evidence="6">Seryl-tRNA(Ser/Sec) synthetase</fullName>
    </alternativeName>
</protein>
<evidence type="ECO:0000256" key="2">
    <source>
        <dbReference type="ARBA" id="ARBA00022741"/>
    </source>
</evidence>
<dbReference type="InterPro" id="IPR002317">
    <property type="entry name" value="Ser-tRNA-ligase_type_1"/>
</dbReference>
<dbReference type="EMBL" id="JACOZA010000082">
    <property type="protein sequence ID" value="MBI2097149.1"/>
    <property type="molecule type" value="Genomic_DNA"/>
</dbReference>
<evidence type="ECO:0000256" key="5">
    <source>
        <dbReference type="ARBA" id="ARBA00023146"/>
    </source>
</evidence>
<dbReference type="PANTHER" id="PTHR11778">
    <property type="entry name" value="SERYL-TRNA SYNTHETASE"/>
    <property type="match status" value="1"/>
</dbReference>
<evidence type="ECO:0000256" key="3">
    <source>
        <dbReference type="ARBA" id="ARBA00022840"/>
    </source>
</evidence>
<comment type="function">
    <text evidence="6">Catalyzes the attachment of serine to tRNA(Ser). Is also able to aminoacylate tRNA(Sec) with serine, to form the misacylated tRNA L-seryl-tRNA(Sec), which will be further converted into selenocysteinyl-tRNA(Sec).</text>
</comment>
<accession>A0A931WNB8</accession>
<dbReference type="PIRSF" id="PIRSF001529">
    <property type="entry name" value="Ser-tRNA-synth_IIa"/>
    <property type="match status" value="1"/>
</dbReference>
<evidence type="ECO:0000256" key="6">
    <source>
        <dbReference type="HAMAP-Rule" id="MF_00176"/>
    </source>
</evidence>
<feature type="binding site" evidence="6">
    <location>
        <begin position="228"/>
        <end position="230"/>
    </location>
    <ligand>
        <name>L-serine</name>
        <dbReference type="ChEBI" id="CHEBI:33384"/>
    </ligand>
</feature>
<dbReference type="SUPFAM" id="SSF46589">
    <property type="entry name" value="tRNA-binding arm"/>
    <property type="match status" value="1"/>
</dbReference>